<dbReference type="OrthoDB" id="2747668at2"/>
<organism evidence="1 2">
    <name type="scientific">Scopulibacillus darangshiensis</name>
    <dbReference type="NCBI Taxonomy" id="442528"/>
    <lineage>
        <taxon>Bacteria</taxon>
        <taxon>Bacillati</taxon>
        <taxon>Bacillota</taxon>
        <taxon>Bacilli</taxon>
        <taxon>Bacillales</taxon>
        <taxon>Sporolactobacillaceae</taxon>
        <taxon>Scopulibacillus</taxon>
    </lineage>
</organism>
<sequence>MPQDKVDPVHNIELINNDKDLVELAGYHAYKTPARDKKIVVNGYNYRVIDINYNGRGGLDALTVVNTSTDDISIVFVGTADNKDKITDAQLLSDVPPAQIKAAKKYFNDMKNKYEKNGHRITSVTGNSLGGGLANAVGIEHSDVKVVTLNPALLPDNMIDPDKSYDNITNYFSQYDPLTLAEKSAGLGERIPGKHYIINNGIAKFSKLGTNHTGYIRGEGKTGEKGQFYTIGVEGEPGFGRIYIAADDSIVTSIWTGKSLYRGGSGRIDINYETLNTLSIALHGNVTDRLKLVQEYLGHSVAIVDEEQSQYRHRVSSLQETFSEAIESSFGYGIAVSESMLRMAVDKLISLLNVAEGHCKSLNAILNSPPAELIEKLTSTDISVESIFRELKGHFYNLKDHIDDFAGAIKHTIHEKVPALFENEKFTDAIVGELKAHYDIIAKNKDAVLHQLTEFQGQVKETADAFKDRDEGLAGAIKTNASPGETKTVQRANIYKIEESPYMLEHMRIKQLFVDFSFSRFKNDTHVLLIPLLNILETTLFTIENGLEILSATIKGAAKIAFHGNLVGSLISKFTSFDDKIKGVVNKALEPLDEIAADVEGIRNAVGSLITDYPTLLANFKPYFDNAAFQISNYHNVYLYNQAALSILEEMALLFSDIVSQLSHHEAKAIDTLCDISKSVKGNMQLLDEQIARGTLI</sequence>
<dbReference type="AlphaFoldDB" id="A0A4R2NSY3"/>
<dbReference type="Pfam" id="PF26363">
    <property type="entry name" value="Phospholipase-like"/>
    <property type="match status" value="1"/>
</dbReference>
<reference evidence="1 2" key="1">
    <citation type="submission" date="2019-03" db="EMBL/GenBank/DDBJ databases">
        <title>Genomic Encyclopedia of Type Strains, Phase IV (KMG-IV): sequencing the most valuable type-strain genomes for metagenomic binning, comparative biology and taxonomic classification.</title>
        <authorList>
            <person name="Goeker M."/>
        </authorList>
    </citation>
    <scope>NUCLEOTIDE SEQUENCE [LARGE SCALE GENOMIC DNA]</scope>
    <source>
        <strain evidence="1 2">DSM 19377</strain>
    </source>
</reference>
<keyword evidence="2" id="KW-1185">Reference proteome</keyword>
<dbReference type="SUPFAM" id="SSF53474">
    <property type="entry name" value="alpha/beta-Hydrolases"/>
    <property type="match status" value="1"/>
</dbReference>
<evidence type="ECO:0000313" key="1">
    <source>
        <dbReference type="EMBL" id="TCP24902.1"/>
    </source>
</evidence>
<dbReference type="EMBL" id="SLXK01000022">
    <property type="protein sequence ID" value="TCP24902.1"/>
    <property type="molecule type" value="Genomic_DNA"/>
</dbReference>
<accession>A0A4R2NSY3</accession>
<comment type="caution">
    <text evidence="1">The sequence shown here is derived from an EMBL/GenBank/DDBJ whole genome shotgun (WGS) entry which is preliminary data.</text>
</comment>
<dbReference type="Gene3D" id="3.40.50.1820">
    <property type="entry name" value="alpha/beta hydrolase"/>
    <property type="match status" value="1"/>
</dbReference>
<dbReference type="Proteomes" id="UP000295416">
    <property type="component" value="Unassembled WGS sequence"/>
</dbReference>
<dbReference type="InterPro" id="IPR029058">
    <property type="entry name" value="AB_hydrolase_fold"/>
</dbReference>
<dbReference type="RefSeq" id="WP_132746805.1">
    <property type="nucleotide sequence ID" value="NZ_SLXK01000022.1"/>
</dbReference>
<dbReference type="NCBIfam" id="NF047388">
    <property type="entry name" value="SA1320_fam"/>
    <property type="match status" value="1"/>
</dbReference>
<evidence type="ECO:0000313" key="2">
    <source>
        <dbReference type="Proteomes" id="UP000295416"/>
    </source>
</evidence>
<proteinExistence type="predicted"/>
<name>A0A4R2NSY3_9BACL</name>
<gene>
    <name evidence="1" type="ORF">EV207_1225</name>
</gene>
<protein>
    <recommendedName>
        <fullName evidence="3">Lipase (Class 3)</fullName>
    </recommendedName>
</protein>
<evidence type="ECO:0008006" key="3">
    <source>
        <dbReference type="Google" id="ProtNLM"/>
    </source>
</evidence>